<comment type="similarity">
    <text evidence="5">Belongs to the RimM family.</text>
</comment>
<evidence type="ECO:0000259" key="7">
    <source>
        <dbReference type="Pfam" id="PF24986"/>
    </source>
</evidence>
<dbReference type="PANTHER" id="PTHR33692">
    <property type="entry name" value="RIBOSOME MATURATION FACTOR RIMM"/>
    <property type="match status" value="1"/>
</dbReference>
<feature type="domain" description="Ribosome maturation factor RimM PRC barrel" evidence="7">
    <location>
        <begin position="99"/>
        <end position="166"/>
    </location>
</feature>
<dbReference type="SUPFAM" id="SSF50447">
    <property type="entry name" value="Translation proteins"/>
    <property type="match status" value="1"/>
</dbReference>
<evidence type="ECO:0000256" key="3">
    <source>
        <dbReference type="ARBA" id="ARBA00022552"/>
    </source>
</evidence>
<gene>
    <name evidence="5 8" type="primary">rimM</name>
    <name evidence="8" type="ORF">ABOZ73_05965</name>
</gene>
<dbReference type="GO" id="GO:0043022">
    <property type="term" value="F:ribosome binding"/>
    <property type="evidence" value="ECO:0007669"/>
    <property type="project" value="InterPro"/>
</dbReference>
<evidence type="ECO:0000256" key="4">
    <source>
        <dbReference type="ARBA" id="ARBA00023186"/>
    </source>
</evidence>
<dbReference type="AlphaFoldDB" id="A0AB39KWP1"/>
<dbReference type="GO" id="GO:0042274">
    <property type="term" value="P:ribosomal small subunit biogenesis"/>
    <property type="evidence" value="ECO:0007669"/>
    <property type="project" value="UniProtKB-UniRule"/>
</dbReference>
<evidence type="ECO:0000259" key="6">
    <source>
        <dbReference type="Pfam" id="PF01782"/>
    </source>
</evidence>
<dbReference type="InterPro" id="IPR036976">
    <property type="entry name" value="RimM_N_sf"/>
</dbReference>
<dbReference type="Gene3D" id="2.30.30.240">
    <property type="entry name" value="PRC-barrel domain"/>
    <property type="match status" value="1"/>
</dbReference>
<evidence type="ECO:0000256" key="1">
    <source>
        <dbReference type="ARBA" id="ARBA00022490"/>
    </source>
</evidence>
<accession>A0AB39KWP1</accession>
<evidence type="ECO:0000256" key="2">
    <source>
        <dbReference type="ARBA" id="ARBA00022517"/>
    </source>
</evidence>
<dbReference type="InterPro" id="IPR056792">
    <property type="entry name" value="PRC_RimM"/>
</dbReference>
<comment type="subcellular location">
    <subcellularLocation>
        <location evidence="5">Cytoplasm</location>
    </subcellularLocation>
</comment>
<dbReference type="SUPFAM" id="SSF50346">
    <property type="entry name" value="PRC-barrel domain"/>
    <property type="match status" value="1"/>
</dbReference>
<keyword evidence="3 5" id="KW-0698">rRNA processing</keyword>
<evidence type="ECO:0000256" key="5">
    <source>
        <dbReference type="HAMAP-Rule" id="MF_00014"/>
    </source>
</evidence>
<dbReference type="EMBL" id="CP158375">
    <property type="protein sequence ID" value="XDO97962.1"/>
    <property type="molecule type" value="Genomic_DNA"/>
</dbReference>
<dbReference type="InterPro" id="IPR002676">
    <property type="entry name" value="RimM_N"/>
</dbReference>
<keyword evidence="1 5" id="KW-0963">Cytoplasm</keyword>
<organism evidence="8">
    <name type="scientific">Caulobacter sp. 73W</name>
    <dbReference type="NCBI Taxonomy" id="3161137"/>
    <lineage>
        <taxon>Bacteria</taxon>
        <taxon>Pseudomonadati</taxon>
        <taxon>Pseudomonadota</taxon>
        <taxon>Alphaproteobacteria</taxon>
        <taxon>Caulobacterales</taxon>
        <taxon>Caulobacteraceae</taxon>
        <taxon>Caulobacter</taxon>
    </lineage>
</organism>
<comment type="domain">
    <text evidence="5">The PRC barrel domain binds ribosomal protein uS19.</text>
</comment>
<reference evidence="8" key="1">
    <citation type="submission" date="2024-06" db="EMBL/GenBank/DDBJ databases">
        <title>Caulobacter inopinatus, sp. nov.</title>
        <authorList>
            <person name="Donachie S.P."/>
        </authorList>
    </citation>
    <scope>NUCLEOTIDE SEQUENCE</scope>
    <source>
        <strain evidence="8">73W</strain>
    </source>
</reference>
<dbReference type="InterPro" id="IPR011961">
    <property type="entry name" value="RimM"/>
</dbReference>
<dbReference type="GO" id="GO:0006364">
    <property type="term" value="P:rRNA processing"/>
    <property type="evidence" value="ECO:0007669"/>
    <property type="project" value="UniProtKB-UniRule"/>
</dbReference>
<keyword evidence="4 5" id="KW-0143">Chaperone</keyword>
<name>A0AB39KWP1_9CAUL</name>
<dbReference type="NCBIfam" id="TIGR02273">
    <property type="entry name" value="16S_RimM"/>
    <property type="match status" value="1"/>
</dbReference>
<dbReference type="Gene3D" id="2.40.30.60">
    <property type="entry name" value="RimM"/>
    <property type="match status" value="1"/>
</dbReference>
<dbReference type="Pfam" id="PF24986">
    <property type="entry name" value="PRC_RimM"/>
    <property type="match status" value="1"/>
</dbReference>
<dbReference type="HAMAP" id="MF_00014">
    <property type="entry name" value="Ribosome_mat_RimM"/>
    <property type="match status" value="1"/>
</dbReference>
<dbReference type="Pfam" id="PF01782">
    <property type="entry name" value="RimM"/>
    <property type="match status" value="1"/>
</dbReference>
<dbReference type="GO" id="GO:0005737">
    <property type="term" value="C:cytoplasm"/>
    <property type="evidence" value="ECO:0007669"/>
    <property type="project" value="UniProtKB-SubCell"/>
</dbReference>
<keyword evidence="2 5" id="KW-0690">Ribosome biogenesis</keyword>
<evidence type="ECO:0000313" key="8">
    <source>
        <dbReference type="EMBL" id="XDO97962.1"/>
    </source>
</evidence>
<dbReference type="RefSeq" id="WP_369061520.1">
    <property type="nucleotide sequence ID" value="NZ_CP158375.1"/>
</dbReference>
<sequence length="176" mass="18655">MSDALILVGRVAGAFGVRGEVRISTYTADPLALAQYKSLVREDGSPALTITSARVVKDGIIARSPQIASKEDADALRGLKLHVLRSDLPEPEEDEFYLTDLVGLAAVTPQGETLGRIKAVQDFGAGDLLEITPAAGGQTWFLAFTRENAPVVDIAGGKVVVIRPDEVGESEPTNQD</sequence>
<dbReference type="GO" id="GO:0005840">
    <property type="term" value="C:ribosome"/>
    <property type="evidence" value="ECO:0007669"/>
    <property type="project" value="InterPro"/>
</dbReference>
<dbReference type="PANTHER" id="PTHR33692:SF1">
    <property type="entry name" value="RIBOSOME MATURATION FACTOR RIMM"/>
    <property type="match status" value="1"/>
</dbReference>
<comment type="subunit">
    <text evidence="5">Binds ribosomal protein uS19.</text>
</comment>
<dbReference type="InterPro" id="IPR011033">
    <property type="entry name" value="PRC_barrel-like_sf"/>
</dbReference>
<feature type="domain" description="RimM N-terminal" evidence="6">
    <location>
        <begin position="8"/>
        <end position="87"/>
    </location>
</feature>
<dbReference type="InterPro" id="IPR009000">
    <property type="entry name" value="Transl_B-barrel_sf"/>
</dbReference>
<protein>
    <recommendedName>
        <fullName evidence="5">Ribosome maturation factor RimM</fullName>
    </recommendedName>
</protein>
<proteinExistence type="inferred from homology"/>
<comment type="function">
    <text evidence="5">An accessory protein needed during the final step in the assembly of 30S ribosomal subunit, possibly for assembly of the head region. Essential for efficient processing of 16S rRNA. May be needed both before and after RbfA during the maturation of 16S rRNA. It has affinity for free ribosomal 30S subunits but not for 70S ribosomes.</text>
</comment>